<dbReference type="Proteomes" id="UP000095038">
    <property type="component" value="Unassembled WGS sequence"/>
</dbReference>
<dbReference type="GO" id="GO:0006614">
    <property type="term" value="P:SRP-dependent cotranslational protein targeting to membrane"/>
    <property type="evidence" value="ECO:0007669"/>
    <property type="project" value="InterPro"/>
</dbReference>
<organism evidence="10 11">
    <name type="scientific">Ascoidea rubescens DSM 1968</name>
    <dbReference type="NCBI Taxonomy" id="1344418"/>
    <lineage>
        <taxon>Eukaryota</taxon>
        <taxon>Fungi</taxon>
        <taxon>Dikarya</taxon>
        <taxon>Ascomycota</taxon>
        <taxon>Saccharomycotina</taxon>
        <taxon>Saccharomycetes</taxon>
        <taxon>Ascoideaceae</taxon>
        <taxon>Ascoidea</taxon>
    </lineage>
</organism>
<keyword evidence="6" id="KW-0733">Signal recognition particle</keyword>
<keyword evidence="11" id="KW-1185">Reference proteome</keyword>
<gene>
    <name evidence="10" type="ORF">ASCRUDRAFT_18306</name>
</gene>
<sequence length="574" mass="66507">MESPLELTFGARSALFLQSVDDFHSYRVRVNRRIAKLKKSLNLAVKDTRNYKTKEKTSQITAEQFNNDSRYGLVYLYLAERDFLHYLEANAILEVVSSKPKETFIISKLKKTLKYSNRLIALLIESKYKEDIFFSFEIYIYNSLINGIFAVKRKNWKLAVKFFSFARCTLQFLENYQLNNKKSINSKDTTGSINHLYKEIIDTIVDPNLKLSIFQISNVSSPDLNKTSKKSCSLILDDKSSSFNPVISKIYKIDQTFVMSSADEENENLTVDVTWRDYTAHIYNEEIPRLLNHINKNSSKINDSVSDSFDEVLINWQDCLEIHQQDLNRSNKNADDDINSEEYQNNQVLLTYLNYNLYFLRIRRDLSLVNEFNSKLFDNTNNNGSLLSGSQLKANLKIIKDITRVYCLILNTVKQLQELPGVYSDESLFYSLEALQSYFEGSKNYYIVLFYNSIHKYKESLVILNKSIQILNSLKAKDKLIEFPANILTKINFEDLLKKYNELVLKISIAVEFEAQNSVKAASANNLVIDNVTDFNLDWENPQNHLNHIATLENNVVPVSVKPVLFDIAFNYIT</sequence>
<dbReference type="OrthoDB" id="10255118at2759"/>
<evidence type="ECO:0000256" key="2">
    <source>
        <dbReference type="ARBA" id="ARBA00004604"/>
    </source>
</evidence>
<dbReference type="GO" id="GO:0008312">
    <property type="term" value="F:7S RNA binding"/>
    <property type="evidence" value="ECO:0007669"/>
    <property type="project" value="InterPro"/>
</dbReference>
<dbReference type="GeneID" id="30963170"/>
<dbReference type="STRING" id="1344418.A0A1D2VC63"/>
<dbReference type="InterPro" id="IPR038253">
    <property type="entry name" value="SRP68_N_sf"/>
</dbReference>
<evidence type="ECO:0000256" key="7">
    <source>
        <dbReference type="ARBA" id="ARBA00023242"/>
    </source>
</evidence>
<dbReference type="PANTHER" id="PTHR12860:SF0">
    <property type="entry name" value="SIGNAL RECOGNITION PARTICLE SUBUNIT SRP68"/>
    <property type="match status" value="1"/>
</dbReference>
<keyword evidence="4" id="KW-0963">Cytoplasm</keyword>
<evidence type="ECO:0000256" key="8">
    <source>
        <dbReference type="ARBA" id="ARBA00023274"/>
    </source>
</evidence>
<protein>
    <recommendedName>
        <fullName evidence="9">Signal recognition particle subunit SRP68</fullName>
    </recommendedName>
</protein>
<name>A0A1D2VC63_9ASCO</name>
<evidence type="ECO:0000256" key="1">
    <source>
        <dbReference type="ARBA" id="ARBA00004496"/>
    </source>
</evidence>
<dbReference type="InParanoid" id="A0A1D2VC63"/>
<dbReference type="GO" id="GO:0005730">
    <property type="term" value="C:nucleolus"/>
    <property type="evidence" value="ECO:0007669"/>
    <property type="project" value="UniProtKB-SubCell"/>
</dbReference>
<reference evidence="11" key="1">
    <citation type="submission" date="2016-05" db="EMBL/GenBank/DDBJ databases">
        <title>Comparative genomics of biotechnologically important yeasts.</title>
        <authorList>
            <consortium name="DOE Joint Genome Institute"/>
            <person name="Riley R."/>
            <person name="Haridas S."/>
            <person name="Wolfe K.H."/>
            <person name="Lopes M.R."/>
            <person name="Hittinger C.T."/>
            <person name="Goker M."/>
            <person name="Salamov A."/>
            <person name="Wisecaver J."/>
            <person name="Long T.M."/>
            <person name="Aerts A.L."/>
            <person name="Barry K."/>
            <person name="Choi C."/>
            <person name="Clum A."/>
            <person name="Coughlan A.Y."/>
            <person name="Deshpande S."/>
            <person name="Douglass A.P."/>
            <person name="Hanson S.J."/>
            <person name="Klenk H.-P."/>
            <person name="Labutti K."/>
            <person name="Lapidus A."/>
            <person name="Lindquist E."/>
            <person name="Lipzen A."/>
            <person name="Meier-Kolthoff J.P."/>
            <person name="Ohm R.A."/>
            <person name="Otillar R.P."/>
            <person name="Pangilinan J."/>
            <person name="Peng Y."/>
            <person name="Rokas A."/>
            <person name="Rosa C.A."/>
            <person name="Scheuner C."/>
            <person name="Sibirny A.A."/>
            <person name="Slot J.C."/>
            <person name="Stielow J.B."/>
            <person name="Sun H."/>
            <person name="Kurtzman C.P."/>
            <person name="Blackwell M."/>
            <person name="Grigoriev I.V."/>
            <person name="Jeffries T.W."/>
        </authorList>
    </citation>
    <scope>NUCLEOTIDE SEQUENCE [LARGE SCALE GENOMIC DNA]</scope>
    <source>
        <strain evidence="11">DSM 1968</strain>
    </source>
</reference>
<evidence type="ECO:0000256" key="4">
    <source>
        <dbReference type="ARBA" id="ARBA00022490"/>
    </source>
</evidence>
<dbReference type="InterPro" id="IPR034652">
    <property type="entry name" value="SRP68-RBD"/>
</dbReference>
<dbReference type="CDD" id="cd15481">
    <property type="entry name" value="SRP68-RBD"/>
    <property type="match status" value="1"/>
</dbReference>
<dbReference type="PIRSF" id="PIRSF038995">
    <property type="entry name" value="SRP68"/>
    <property type="match status" value="1"/>
</dbReference>
<dbReference type="InterPro" id="IPR026258">
    <property type="entry name" value="SRP68"/>
</dbReference>
<keyword evidence="5" id="KW-0694">RNA-binding</keyword>
<evidence type="ECO:0000256" key="6">
    <source>
        <dbReference type="ARBA" id="ARBA00023135"/>
    </source>
</evidence>
<evidence type="ECO:0000313" key="11">
    <source>
        <dbReference type="Proteomes" id="UP000095038"/>
    </source>
</evidence>
<keyword evidence="7" id="KW-0539">Nucleus</keyword>
<proteinExistence type="inferred from homology"/>
<dbReference type="FunCoup" id="A0A1D2VC63">
    <property type="interactions" value="963"/>
</dbReference>
<dbReference type="GO" id="GO:0030942">
    <property type="term" value="F:endoplasmic reticulum signal peptide binding"/>
    <property type="evidence" value="ECO:0007669"/>
    <property type="project" value="InterPro"/>
</dbReference>
<comment type="similarity">
    <text evidence="3">Belongs to the SRP68 family.</text>
</comment>
<evidence type="ECO:0000313" key="10">
    <source>
        <dbReference type="EMBL" id="ODV59215.1"/>
    </source>
</evidence>
<dbReference type="GO" id="GO:0005786">
    <property type="term" value="C:signal recognition particle, endoplasmic reticulum targeting"/>
    <property type="evidence" value="ECO:0007669"/>
    <property type="project" value="UniProtKB-KW"/>
</dbReference>
<dbReference type="PANTHER" id="PTHR12860">
    <property type="entry name" value="SIGNAL RECOGNITION PARTICLE 68 KDA PROTEIN"/>
    <property type="match status" value="1"/>
</dbReference>
<accession>A0A1D2VC63</accession>
<feature type="non-terminal residue" evidence="10">
    <location>
        <position position="574"/>
    </location>
</feature>
<dbReference type="Pfam" id="PF16969">
    <property type="entry name" value="SRP68"/>
    <property type="match status" value="1"/>
</dbReference>
<dbReference type="EMBL" id="KV454487">
    <property type="protein sequence ID" value="ODV59215.1"/>
    <property type="molecule type" value="Genomic_DNA"/>
</dbReference>
<comment type="subcellular location">
    <subcellularLocation>
        <location evidence="1">Cytoplasm</location>
    </subcellularLocation>
    <subcellularLocation>
        <location evidence="2">Nucleus</location>
        <location evidence="2">Nucleolus</location>
    </subcellularLocation>
</comment>
<dbReference type="RefSeq" id="XP_020045522.1">
    <property type="nucleotide sequence ID" value="XM_020189534.1"/>
</dbReference>
<dbReference type="GO" id="GO:0005047">
    <property type="term" value="F:signal recognition particle binding"/>
    <property type="evidence" value="ECO:0007669"/>
    <property type="project" value="InterPro"/>
</dbReference>
<evidence type="ECO:0000256" key="5">
    <source>
        <dbReference type="ARBA" id="ARBA00022884"/>
    </source>
</evidence>
<evidence type="ECO:0000256" key="9">
    <source>
        <dbReference type="ARBA" id="ARBA00029498"/>
    </source>
</evidence>
<keyword evidence="8" id="KW-0687">Ribonucleoprotein</keyword>
<dbReference type="AlphaFoldDB" id="A0A1D2VC63"/>
<evidence type="ECO:0000256" key="3">
    <source>
        <dbReference type="ARBA" id="ARBA00009352"/>
    </source>
</evidence>
<dbReference type="Gene3D" id="1.10.3450.40">
    <property type="entry name" value="Signal recognition particle, SRP68 subunit, RNA-binding domain"/>
    <property type="match status" value="1"/>
</dbReference>